<dbReference type="InterPro" id="IPR025868">
    <property type="entry name" value="Zn_ribbon_dom_put"/>
</dbReference>
<gene>
    <name evidence="3" type="ORF">CBF35_14005</name>
</gene>
<reference evidence="3 4" key="1">
    <citation type="submission" date="2017-05" db="EMBL/GenBank/DDBJ databases">
        <title>Vagococcus spp. assemblies.</title>
        <authorList>
            <person name="Gulvik C.A."/>
        </authorList>
    </citation>
    <scope>NUCLEOTIDE SEQUENCE [LARGE SCALE GENOMIC DNA]</scope>
    <source>
        <strain evidence="3 4">NCFB 2777</strain>
    </source>
</reference>
<dbReference type="OrthoDB" id="9801008at2"/>
<dbReference type="Proteomes" id="UP000287239">
    <property type="component" value="Unassembled WGS sequence"/>
</dbReference>
<dbReference type="Pfam" id="PF12674">
    <property type="entry name" value="Zn_ribbon_2"/>
    <property type="match status" value="1"/>
</dbReference>
<evidence type="ECO:0000313" key="3">
    <source>
        <dbReference type="EMBL" id="RST91575.1"/>
    </source>
</evidence>
<accession>A0A429ZD33</accession>
<organism evidence="3 4">
    <name type="scientific">Vagococcus salmoninarum</name>
    <dbReference type="NCBI Taxonomy" id="2739"/>
    <lineage>
        <taxon>Bacteria</taxon>
        <taxon>Bacillati</taxon>
        <taxon>Bacillota</taxon>
        <taxon>Bacilli</taxon>
        <taxon>Lactobacillales</taxon>
        <taxon>Enterococcaceae</taxon>
        <taxon>Vagococcus</taxon>
    </lineage>
</organism>
<evidence type="ECO:0000256" key="1">
    <source>
        <dbReference type="SAM" id="MobiDB-lite"/>
    </source>
</evidence>
<sequence>MDKNCQSCGMPLIKKGQSQQGTEKDQSLSWHFCHLCYLDGAFCAPEMTMEEMLTIGKVGIQESNNHPLVKKLMIWGYPFQLKKLKRWQA</sequence>
<dbReference type="GeneID" id="98569459"/>
<feature type="domain" description="Putative zinc ribbon" evidence="2">
    <location>
        <begin position="5"/>
        <end position="88"/>
    </location>
</feature>
<protein>
    <recommendedName>
        <fullName evidence="2">Putative zinc ribbon domain-containing protein</fullName>
    </recommendedName>
</protein>
<comment type="caution">
    <text evidence="3">The sequence shown here is derived from an EMBL/GenBank/DDBJ whole genome shotgun (WGS) entry which is preliminary data.</text>
</comment>
<dbReference type="RefSeq" id="WP_126782229.1">
    <property type="nucleotide sequence ID" value="NZ_CP177121.1"/>
</dbReference>
<evidence type="ECO:0000259" key="2">
    <source>
        <dbReference type="Pfam" id="PF12674"/>
    </source>
</evidence>
<feature type="region of interest" description="Disordered" evidence="1">
    <location>
        <begin position="1"/>
        <end position="21"/>
    </location>
</feature>
<dbReference type="AlphaFoldDB" id="A0A429ZD33"/>
<evidence type="ECO:0000313" key="4">
    <source>
        <dbReference type="Proteomes" id="UP000287239"/>
    </source>
</evidence>
<dbReference type="EMBL" id="NGJU01000028">
    <property type="protein sequence ID" value="RST91575.1"/>
    <property type="molecule type" value="Genomic_DNA"/>
</dbReference>
<proteinExistence type="predicted"/>
<name>A0A429ZD33_9ENTE</name>
<keyword evidence="4" id="KW-1185">Reference proteome</keyword>